<comment type="catalytic activity">
    <reaction evidence="1">
        <text>6-hydroxymethyl-7,8-dihydropterin + ATP = (7,8-dihydropterin-6-yl)methyl diphosphate + AMP + H(+)</text>
        <dbReference type="Rhea" id="RHEA:11412"/>
        <dbReference type="ChEBI" id="CHEBI:15378"/>
        <dbReference type="ChEBI" id="CHEBI:30616"/>
        <dbReference type="ChEBI" id="CHEBI:44841"/>
        <dbReference type="ChEBI" id="CHEBI:72950"/>
        <dbReference type="ChEBI" id="CHEBI:456215"/>
        <dbReference type="EC" id="2.7.6.3"/>
    </reaction>
</comment>
<dbReference type="Proteomes" id="UP000198778">
    <property type="component" value="Unassembled WGS sequence"/>
</dbReference>
<keyword evidence="6 10" id="KW-0418">Kinase</keyword>
<dbReference type="GO" id="GO:0046656">
    <property type="term" value="P:folic acid biosynthetic process"/>
    <property type="evidence" value="ECO:0007669"/>
    <property type="project" value="UniProtKB-KW"/>
</dbReference>
<evidence type="ECO:0000256" key="6">
    <source>
        <dbReference type="ARBA" id="ARBA00022777"/>
    </source>
</evidence>
<dbReference type="GO" id="GO:0016301">
    <property type="term" value="F:kinase activity"/>
    <property type="evidence" value="ECO:0007669"/>
    <property type="project" value="UniProtKB-KW"/>
</dbReference>
<keyword evidence="5" id="KW-0547">Nucleotide-binding</keyword>
<keyword evidence="7" id="KW-0067">ATP-binding</keyword>
<evidence type="ECO:0000256" key="2">
    <source>
        <dbReference type="ARBA" id="ARBA00005051"/>
    </source>
</evidence>
<keyword evidence="4" id="KW-0808">Transferase</keyword>
<dbReference type="GO" id="GO:0005524">
    <property type="term" value="F:ATP binding"/>
    <property type="evidence" value="ECO:0007669"/>
    <property type="project" value="UniProtKB-KW"/>
</dbReference>
<dbReference type="PANTHER" id="PTHR43071:SF1">
    <property type="entry name" value="2-AMINO-4-HYDROXY-6-HYDROXYMETHYLDIHYDROPTERIDINE PYROPHOSPHOKINASE"/>
    <property type="match status" value="1"/>
</dbReference>
<dbReference type="STRING" id="745820.SAMN04488053_1244"/>
<dbReference type="GO" id="GO:0046654">
    <property type="term" value="P:tetrahydrofolate biosynthetic process"/>
    <property type="evidence" value="ECO:0007669"/>
    <property type="project" value="UniProtKB-UniPathway"/>
</dbReference>
<dbReference type="Pfam" id="PF01288">
    <property type="entry name" value="HPPK"/>
    <property type="match status" value="1"/>
</dbReference>
<dbReference type="GO" id="GO:0003848">
    <property type="term" value="F:2-amino-4-hydroxy-6-hydroxymethyldihydropteridine diphosphokinase activity"/>
    <property type="evidence" value="ECO:0007669"/>
    <property type="project" value="UniProtKB-EC"/>
</dbReference>
<name>A0A1H0L3V8_9BACI</name>
<dbReference type="PROSITE" id="PS00794">
    <property type="entry name" value="HPPK"/>
    <property type="match status" value="1"/>
</dbReference>
<keyword evidence="8" id="KW-0289">Folate biosynthesis</keyword>
<proteinExistence type="predicted"/>
<dbReference type="AlphaFoldDB" id="A0A1H0L3V8"/>
<dbReference type="RefSeq" id="WP_090844749.1">
    <property type="nucleotide sequence ID" value="NZ_FNIL01000024.1"/>
</dbReference>
<reference evidence="11" key="1">
    <citation type="submission" date="2016-10" db="EMBL/GenBank/DDBJ databases">
        <authorList>
            <person name="Varghese N."/>
            <person name="Submissions S."/>
        </authorList>
    </citation>
    <scope>NUCLEOTIDE SEQUENCE [LARGE SCALE GENOMIC DNA]</scope>
    <source>
        <strain evidence="11">CGMCC 1.10369</strain>
    </source>
</reference>
<keyword evidence="11" id="KW-1185">Reference proteome</keyword>
<feature type="domain" description="7,8-dihydro-6-hydroxymethylpterin-pyrophosphokinase" evidence="9">
    <location>
        <begin position="87"/>
        <end position="98"/>
    </location>
</feature>
<accession>A0A1H0L3V8</accession>
<sequence>MISYISLGANIGNRVEQLKQAVEMLQQREEIRILALSSFYETKPVGVTDQPDFINAVVKIDTSLPPLTLLEVTQYIEQELGRVRKEKWGPRKIDLDLLLYGEETIELESLIVPHPRMTERGFVLLPLEELTPDLTLPEPDGRSISHCIRALGDTSDIVKLPEKNDGAT</sequence>
<evidence type="ECO:0000313" key="11">
    <source>
        <dbReference type="Proteomes" id="UP000198778"/>
    </source>
</evidence>
<dbReference type="InterPro" id="IPR000550">
    <property type="entry name" value="Hppk"/>
</dbReference>
<dbReference type="OrthoDB" id="9808041at2"/>
<dbReference type="InterPro" id="IPR035907">
    <property type="entry name" value="Hppk_sf"/>
</dbReference>
<dbReference type="CDD" id="cd00483">
    <property type="entry name" value="HPPK"/>
    <property type="match status" value="1"/>
</dbReference>
<dbReference type="UniPathway" id="UPA00077">
    <property type="reaction ID" value="UER00155"/>
</dbReference>
<evidence type="ECO:0000256" key="8">
    <source>
        <dbReference type="ARBA" id="ARBA00022909"/>
    </source>
</evidence>
<organism evidence="10 11">
    <name type="scientific">Alkalicoccus daliensis</name>
    <dbReference type="NCBI Taxonomy" id="745820"/>
    <lineage>
        <taxon>Bacteria</taxon>
        <taxon>Bacillati</taxon>
        <taxon>Bacillota</taxon>
        <taxon>Bacilli</taxon>
        <taxon>Bacillales</taxon>
        <taxon>Bacillaceae</taxon>
        <taxon>Alkalicoccus</taxon>
    </lineage>
</organism>
<dbReference type="Gene3D" id="3.30.70.560">
    <property type="entry name" value="7,8-Dihydro-6-hydroxymethylpterin-pyrophosphokinase HPPK"/>
    <property type="match status" value="1"/>
</dbReference>
<evidence type="ECO:0000259" key="9">
    <source>
        <dbReference type="PROSITE" id="PS00794"/>
    </source>
</evidence>
<comment type="pathway">
    <text evidence="2">Cofactor biosynthesis; tetrahydrofolate biosynthesis; 2-amino-4-hydroxy-6-hydroxymethyl-7,8-dihydropteridine diphosphate from 7,8-dihydroneopterin triphosphate: step 4/4.</text>
</comment>
<evidence type="ECO:0000256" key="5">
    <source>
        <dbReference type="ARBA" id="ARBA00022741"/>
    </source>
</evidence>
<evidence type="ECO:0000313" key="10">
    <source>
        <dbReference type="EMBL" id="SDO62660.1"/>
    </source>
</evidence>
<evidence type="ECO:0000256" key="7">
    <source>
        <dbReference type="ARBA" id="ARBA00022840"/>
    </source>
</evidence>
<gene>
    <name evidence="10" type="ORF">SAMN04488053_1244</name>
</gene>
<dbReference type="EMBL" id="FNIL01000024">
    <property type="protein sequence ID" value="SDO62660.1"/>
    <property type="molecule type" value="Genomic_DNA"/>
</dbReference>
<dbReference type="EC" id="2.7.6.3" evidence="3"/>
<protein>
    <recommendedName>
        <fullName evidence="3">2-amino-4-hydroxy-6-hydroxymethyldihydropteridine diphosphokinase</fullName>
        <ecNumber evidence="3">2.7.6.3</ecNumber>
    </recommendedName>
</protein>
<evidence type="ECO:0000256" key="3">
    <source>
        <dbReference type="ARBA" id="ARBA00013253"/>
    </source>
</evidence>
<dbReference type="NCBIfam" id="TIGR01498">
    <property type="entry name" value="folK"/>
    <property type="match status" value="1"/>
</dbReference>
<evidence type="ECO:0000256" key="4">
    <source>
        <dbReference type="ARBA" id="ARBA00022679"/>
    </source>
</evidence>
<dbReference type="SUPFAM" id="SSF55083">
    <property type="entry name" value="6-hydroxymethyl-7,8-dihydropterin pyrophosphokinase, HPPK"/>
    <property type="match status" value="1"/>
</dbReference>
<dbReference type="PANTHER" id="PTHR43071">
    <property type="entry name" value="2-AMINO-4-HYDROXY-6-HYDROXYMETHYLDIHYDROPTERIDINE PYROPHOSPHOKINASE"/>
    <property type="match status" value="1"/>
</dbReference>
<evidence type="ECO:0000256" key="1">
    <source>
        <dbReference type="ARBA" id="ARBA00000198"/>
    </source>
</evidence>